<keyword evidence="3" id="KW-0804">Transcription</keyword>
<dbReference type="SUPFAM" id="SSF46894">
    <property type="entry name" value="C-terminal effector domain of the bipartite response regulators"/>
    <property type="match status" value="1"/>
</dbReference>
<sequence length="278" mass="30638">MAEPDAATWLACARIPAHRYPTRSAFAEGRMTTRYADLLMDTVSRLTEAEGPDQTWDAAAGVANRIGARALTCGAVMRDSRHVAWVRSSMDASFLEAFSDARLYEVDPIQAGAIAGRVAPRIDVAAALRTETDPRARDLYAMLLEHGFRHYLNHTWIEEASEQTFALACDAHPAELFGRGTERAFSAVSAILSMAMRSPGLVYAEDRAFDAPWSRLSDPERDVLCYLGQGLNSEQIADRLLRPQSEVSLLLDRACRRLGTQRPEQALSLVLVRGGLCL</sequence>
<evidence type="ECO:0000256" key="2">
    <source>
        <dbReference type="ARBA" id="ARBA00023125"/>
    </source>
</evidence>
<dbReference type="InterPro" id="IPR005143">
    <property type="entry name" value="TF_LuxR_autoind-bd_dom"/>
</dbReference>
<evidence type="ECO:0000256" key="1">
    <source>
        <dbReference type="ARBA" id="ARBA00023015"/>
    </source>
</evidence>
<proteinExistence type="predicted"/>
<accession>Q0FVY2</accession>
<dbReference type="Pfam" id="PF03472">
    <property type="entry name" value="Autoind_bind"/>
    <property type="match status" value="1"/>
</dbReference>
<dbReference type="Gene3D" id="3.30.450.80">
    <property type="entry name" value="Transcription factor LuxR-like, autoinducer-binding domain"/>
    <property type="match status" value="1"/>
</dbReference>
<evidence type="ECO:0000313" key="5">
    <source>
        <dbReference type="EMBL" id="EAU48770.1"/>
    </source>
</evidence>
<dbReference type="STRING" id="314265.R2601_04318"/>
<feature type="domain" description="HTH luxR-type" evidence="4">
    <location>
        <begin position="213"/>
        <end position="270"/>
    </location>
</feature>
<dbReference type="Proteomes" id="UP000006230">
    <property type="component" value="Unassembled WGS sequence"/>
</dbReference>
<evidence type="ECO:0000313" key="6">
    <source>
        <dbReference type="Proteomes" id="UP000006230"/>
    </source>
</evidence>
<dbReference type="InterPro" id="IPR016032">
    <property type="entry name" value="Sig_transdc_resp-reg_C-effctor"/>
</dbReference>
<dbReference type="GO" id="GO:0003677">
    <property type="term" value="F:DNA binding"/>
    <property type="evidence" value="ECO:0007669"/>
    <property type="project" value="UniProtKB-KW"/>
</dbReference>
<protein>
    <submittedName>
        <fullName evidence="5">Transcriptional regulator, LuxR family protein</fullName>
    </submittedName>
</protein>
<keyword evidence="2" id="KW-0238">DNA-binding</keyword>
<comment type="caution">
    <text evidence="5">The sequence shown here is derived from an EMBL/GenBank/DDBJ whole genome shotgun (WGS) entry which is preliminary data.</text>
</comment>
<keyword evidence="1" id="KW-0805">Transcription regulation</keyword>
<gene>
    <name evidence="5" type="ORF">R2601_04318</name>
</gene>
<evidence type="ECO:0000256" key="3">
    <source>
        <dbReference type="ARBA" id="ARBA00023163"/>
    </source>
</evidence>
<dbReference type="GO" id="GO:0006355">
    <property type="term" value="P:regulation of DNA-templated transcription"/>
    <property type="evidence" value="ECO:0007669"/>
    <property type="project" value="InterPro"/>
</dbReference>
<dbReference type="HOGENOM" id="CLU_1110775_0_0_5"/>
<reference evidence="5 6" key="1">
    <citation type="journal article" date="2010" name="J. Bacteriol.">
        <title>Genome sequences of Pelagibaca bermudensis HTCC2601T and Maritimibacter alkaliphilus HTCC2654T, the type strains of two marine Roseobacter genera.</title>
        <authorList>
            <person name="Thrash J.C."/>
            <person name="Cho J.C."/>
            <person name="Ferriera S."/>
            <person name="Johnson J."/>
            <person name="Vergin K.L."/>
            <person name="Giovannoni S.J."/>
        </authorList>
    </citation>
    <scope>NUCLEOTIDE SEQUENCE [LARGE SCALE GENOMIC DNA]</scope>
    <source>
        <strain evidence="6">DSM 26914 / JCM 13377 / KCTC 12554 / HTCC2601</strain>
    </source>
</reference>
<organism evidence="5 6">
    <name type="scientific">Salipiger bermudensis (strain DSM 26914 / JCM 13377 / KCTC 12554 / HTCC2601)</name>
    <name type="common">Pelagibaca bermudensis</name>
    <dbReference type="NCBI Taxonomy" id="314265"/>
    <lineage>
        <taxon>Bacteria</taxon>
        <taxon>Pseudomonadati</taxon>
        <taxon>Pseudomonadota</taxon>
        <taxon>Alphaproteobacteria</taxon>
        <taxon>Rhodobacterales</taxon>
        <taxon>Roseobacteraceae</taxon>
        <taxon>Salipiger</taxon>
    </lineage>
</organism>
<dbReference type="EMBL" id="AATQ01000001">
    <property type="protein sequence ID" value="EAU48770.1"/>
    <property type="molecule type" value="Genomic_DNA"/>
</dbReference>
<keyword evidence="6" id="KW-1185">Reference proteome</keyword>
<dbReference type="AlphaFoldDB" id="Q0FVY2"/>
<dbReference type="InterPro" id="IPR036693">
    <property type="entry name" value="TF_LuxR_autoind-bd_dom_sf"/>
</dbReference>
<dbReference type="eggNOG" id="COG2197">
    <property type="taxonomic scope" value="Bacteria"/>
</dbReference>
<dbReference type="OrthoDB" id="7692966at2"/>
<dbReference type="SMART" id="SM00421">
    <property type="entry name" value="HTH_LUXR"/>
    <property type="match status" value="1"/>
</dbReference>
<dbReference type="Gene3D" id="1.10.10.10">
    <property type="entry name" value="Winged helix-like DNA-binding domain superfamily/Winged helix DNA-binding domain"/>
    <property type="match status" value="1"/>
</dbReference>
<name>Q0FVY2_SALBH</name>
<dbReference type="SUPFAM" id="SSF75516">
    <property type="entry name" value="Pheromone-binding domain of LuxR-like quorum-sensing transcription factors"/>
    <property type="match status" value="1"/>
</dbReference>
<dbReference type="InterPro" id="IPR036388">
    <property type="entry name" value="WH-like_DNA-bd_sf"/>
</dbReference>
<dbReference type="InterPro" id="IPR000792">
    <property type="entry name" value="Tscrpt_reg_LuxR_C"/>
</dbReference>
<evidence type="ECO:0000259" key="4">
    <source>
        <dbReference type="SMART" id="SM00421"/>
    </source>
</evidence>